<evidence type="ECO:0000256" key="2">
    <source>
        <dbReference type="ARBA" id="ARBA00022448"/>
    </source>
</evidence>
<evidence type="ECO:0000256" key="7">
    <source>
        <dbReference type="ARBA" id="ARBA00023136"/>
    </source>
</evidence>
<feature type="transmembrane region" description="Helical" evidence="9">
    <location>
        <begin position="185"/>
        <end position="204"/>
    </location>
</feature>
<dbReference type="Pfam" id="PF04143">
    <property type="entry name" value="Sulf_transp"/>
    <property type="match status" value="1"/>
</dbReference>
<feature type="transmembrane region" description="Helical" evidence="9">
    <location>
        <begin position="147"/>
        <end position="165"/>
    </location>
</feature>
<gene>
    <name evidence="10" type="ORF">FHD67_12745</name>
</gene>
<evidence type="ECO:0000256" key="6">
    <source>
        <dbReference type="ARBA" id="ARBA00022989"/>
    </source>
</evidence>
<keyword evidence="3" id="KW-1003">Cell membrane</keyword>
<keyword evidence="4" id="KW-0997">Cell inner membrane</keyword>
<protein>
    <submittedName>
        <fullName evidence="10">YeeE/YedE family protein</fullName>
    </submittedName>
</protein>
<sequence>MAYAQTLTPRPGLGLPGTGALVVLGLGTIALALTQGAAQGALFLVGGALGMSLYHAAFGFTSAWRVFILDRRGRGLRVQMLLLAMAVVLFFPALASGTLFGNEVRGLVSPAGLGVIAGAFIFGIGMQLGGGCASGTLFTAGGGNARMLITLVFFIVGSVLGTVHFDWWASLPALEPVALWQPLGPWGGIALSLAIFGTIALITMRVERNRHGTLEQPPESERHGMARWLRGPWPLVGGAVALVVLNFLTLAISGRPWGITSAFALWGAKIAQSIGIDPTAWGYWQRPANAEALQSSVFSDVTSVMDFGIIAGAMLAASLAGRFAPSLRIPLRSVIAAVVGGLMLGYGARIAYGCNIGAYFSGIASGSLHGYLWAVAAFAGNMLGVALRPWLFMERRTSRADG</sequence>
<keyword evidence="11" id="KW-1185">Reference proteome</keyword>
<feature type="transmembrane region" description="Helical" evidence="9">
    <location>
        <begin position="301"/>
        <end position="321"/>
    </location>
</feature>
<dbReference type="GO" id="GO:0005886">
    <property type="term" value="C:plasma membrane"/>
    <property type="evidence" value="ECO:0007669"/>
    <property type="project" value="UniProtKB-SubCell"/>
</dbReference>
<evidence type="ECO:0000256" key="5">
    <source>
        <dbReference type="ARBA" id="ARBA00022692"/>
    </source>
</evidence>
<keyword evidence="5 9" id="KW-0812">Transmembrane</keyword>
<evidence type="ECO:0000256" key="4">
    <source>
        <dbReference type="ARBA" id="ARBA00022519"/>
    </source>
</evidence>
<dbReference type="EMBL" id="VDDC01000021">
    <property type="protein sequence ID" value="TNH38912.1"/>
    <property type="molecule type" value="Genomic_DNA"/>
</dbReference>
<dbReference type="AlphaFoldDB" id="A0A5C4R4Q6"/>
<feature type="transmembrane region" description="Helical" evidence="9">
    <location>
        <begin position="333"/>
        <end position="351"/>
    </location>
</feature>
<organism evidence="10 11">
    <name type="scientific">Paracoccus haeundaensis</name>
    <dbReference type="NCBI Taxonomy" id="225362"/>
    <lineage>
        <taxon>Bacteria</taxon>
        <taxon>Pseudomonadati</taxon>
        <taxon>Pseudomonadota</taxon>
        <taxon>Alphaproteobacteria</taxon>
        <taxon>Rhodobacterales</taxon>
        <taxon>Paracoccaceae</taxon>
        <taxon>Paracoccus</taxon>
    </lineage>
</organism>
<proteinExistence type="inferred from homology"/>
<evidence type="ECO:0000256" key="1">
    <source>
        <dbReference type="ARBA" id="ARBA00004429"/>
    </source>
</evidence>
<keyword evidence="6 9" id="KW-1133">Transmembrane helix</keyword>
<feature type="transmembrane region" description="Helical" evidence="9">
    <location>
        <begin position="371"/>
        <end position="391"/>
    </location>
</feature>
<evidence type="ECO:0000256" key="3">
    <source>
        <dbReference type="ARBA" id="ARBA00022475"/>
    </source>
</evidence>
<accession>A0A5C4R4Q6</accession>
<evidence type="ECO:0000256" key="8">
    <source>
        <dbReference type="ARBA" id="ARBA00035655"/>
    </source>
</evidence>
<evidence type="ECO:0000256" key="9">
    <source>
        <dbReference type="SAM" id="Phobius"/>
    </source>
</evidence>
<evidence type="ECO:0000313" key="11">
    <source>
        <dbReference type="Proteomes" id="UP000304880"/>
    </source>
</evidence>
<dbReference type="PANTHER" id="PTHR30574">
    <property type="entry name" value="INNER MEMBRANE PROTEIN YEDE"/>
    <property type="match status" value="1"/>
</dbReference>
<keyword evidence="7 9" id="KW-0472">Membrane</keyword>
<feature type="transmembrane region" description="Helical" evidence="9">
    <location>
        <begin position="40"/>
        <end position="68"/>
    </location>
</feature>
<feature type="transmembrane region" description="Helical" evidence="9">
    <location>
        <begin position="80"/>
        <end position="101"/>
    </location>
</feature>
<comment type="caution">
    <text evidence="10">The sequence shown here is derived from an EMBL/GenBank/DDBJ whole genome shotgun (WGS) entry which is preliminary data.</text>
</comment>
<dbReference type="PANTHER" id="PTHR30574:SF1">
    <property type="entry name" value="SULPHUR TRANSPORT DOMAIN-CONTAINING PROTEIN"/>
    <property type="match status" value="1"/>
</dbReference>
<feature type="transmembrane region" description="Helical" evidence="9">
    <location>
        <begin position="12"/>
        <end position="34"/>
    </location>
</feature>
<dbReference type="RefSeq" id="WP_139598888.1">
    <property type="nucleotide sequence ID" value="NZ_VDDC01000021.1"/>
</dbReference>
<keyword evidence="2" id="KW-0813">Transport</keyword>
<reference evidence="10 11" key="1">
    <citation type="submission" date="2019-06" db="EMBL/GenBank/DDBJ databases">
        <authorList>
            <person name="Li J."/>
        </authorList>
    </citation>
    <scope>NUCLEOTIDE SEQUENCE [LARGE SCALE GENOMIC DNA]</scope>
    <source>
        <strain evidence="10 11">CGMCC 1.8012</strain>
    </source>
</reference>
<feature type="transmembrane region" description="Helical" evidence="9">
    <location>
        <begin position="232"/>
        <end position="252"/>
    </location>
</feature>
<name>A0A5C4R4Q6_9RHOB</name>
<evidence type="ECO:0000313" key="10">
    <source>
        <dbReference type="EMBL" id="TNH38912.1"/>
    </source>
</evidence>
<comment type="similarity">
    <text evidence="8">Belongs to the TsuA/YedE (TC 9.B.102) family.</text>
</comment>
<dbReference type="Proteomes" id="UP000304880">
    <property type="component" value="Unassembled WGS sequence"/>
</dbReference>
<comment type="subcellular location">
    <subcellularLocation>
        <location evidence="1">Cell inner membrane</location>
        <topology evidence="1">Multi-pass membrane protein</topology>
    </subcellularLocation>
</comment>
<dbReference type="InterPro" id="IPR007272">
    <property type="entry name" value="Sulf_transp_TsuA/YedE"/>
</dbReference>